<reference evidence="11" key="1">
    <citation type="submission" date="2019-10" db="EMBL/GenBank/DDBJ databases">
        <title>Draft genome sequence of Panacibacter sp. KCS-6.</title>
        <authorList>
            <person name="Yim K.J."/>
        </authorList>
    </citation>
    <scope>NUCLEOTIDE SEQUENCE</scope>
    <source>
        <strain evidence="11">KCS-6</strain>
    </source>
</reference>
<feature type="chain" id="PRO_5035221196" evidence="8">
    <location>
        <begin position="23"/>
        <end position="683"/>
    </location>
</feature>
<dbReference type="PROSITE" id="PS51885">
    <property type="entry name" value="NEPRILYSIN"/>
    <property type="match status" value="1"/>
</dbReference>
<dbReference type="PRINTS" id="PR00786">
    <property type="entry name" value="NEPRILYSIN"/>
</dbReference>
<evidence type="ECO:0000256" key="4">
    <source>
        <dbReference type="ARBA" id="ARBA00022723"/>
    </source>
</evidence>
<comment type="cofactor">
    <cofactor evidence="1">
        <name>Zn(2+)</name>
        <dbReference type="ChEBI" id="CHEBI:29105"/>
    </cofactor>
</comment>
<sequence>MHMNKVTKAFAGILSLSVTLYACGTGSETASTQQKMYIDTTAMDPSVKPGDNFFLYVNGGWLKTAVIPPTESSAGAGLDLYNRTKVNLKAILDDVAASKTEPGSIEQKVGDFYASGMDSTTIEKLGYTPIQPALQKIEGITDAAGVMSYANNAQLEGTNILYPFYVAADEKNSSMNIAVFIQGGLGLPDRDYYFKTDAATQSVVKAYQKYIQDLFTLTGDDSATAAAKMMQVYNLEKQIAASHRTNVALRDPQANYNKMAVADLDKKMPIFGWKNTLSTLQINVDSINVGQPDFYMALNGLLKSVPVTAWKAYLRFHTINDAASALSSDFVNARFNYVGKAINGQQELKPRWERMVQRTDMNLGDAFGQLYVKKYFTEDAKKRMNELVNNLQIAFENRINQLDWMSDSTKTTAKEKLHAFLKKIGYTDKWRDYSKVNIDKNKFFDNLQSCARNEYAYQLSKVGKPVDKTEWGMTPSTINAYYNPTFNEIVFPAGILQFPFFDATADDAINYGAIGMVIGHEMTHGFDDQGAQYDKDGNLKNWWSAADNERFMAKTKLVVDLYSSFTVLDSMHINGALTQGENIADIGGINIAYDAFKMTAQGKDTVKIDGFTPDQRFFISLAQIWRDKEKDEAMISQINNDPHSPAEFRVNGPLMNFAPFYKAFNVKEGDKMFVPEDKRIKIW</sequence>
<dbReference type="CDD" id="cd08662">
    <property type="entry name" value="M13"/>
    <property type="match status" value="1"/>
</dbReference>
<dbReference type="InterPro" id="IPR042089">
    <property type="entry name" value="Peptidase_M13_dom_2"/>
</dbReference>
<evidence type="ECO:0000259" key="10">
    <source>
        <dbReference type="Pfam" id="PF05649"/>
    </source>
</evidence>
<dbReference type="Pfam" id="PF05649">
    <property type="entry name" value="Peptidase_M13_N"/>
    <property type="match status" value="1"/>
</dbReference>
<evidence type="ECO:0000259" key="9">
    <source>
        <dbReference type="Pfam" id="PF01431"/>
    </source>
</evidence>
<keyword evidence="4" id="KW-0479">Metal-binding</keyword>
<dbReference type="GO" id="GO:0004222">
    <property type="term" value="F:metalloendopeptidase activity"/>
    <property type="evidence" value="ECO:0007669"/>
    <property type="project" value="InterPro"/>
</dbReference>
<protein>
    <submittedName>
        <fullName evidence="11">M13 family peptidase</fullName>
    </submittedName>
</protein>
<dbReference type="InterPro" id="IPR000718">
    <property type="entry name" value="Peptidase_M13"/>
</dbReference>
<dbReference type="GO" id="GO:0046872">
    <property type="term" value="F:metal ion binding"/>
    <property type="evidence" value="ECO:0007669"/>
    <property type="project" value="UniProtKB-KW"/>
</dbReference>
<evidence type="ECO:0000256" key="6">
    <source>
        <dbReference type="ARBA" id="ARBA00022833"/>
    </source>
</evidence>
<dbReference type="Pfam" id="PF01431">
    <property type="entry name" value="Peptidase_M13"/>
    <property type="match status" value="1"/>
</dbReference>
<evidence type="ECO:0000256" key="3">
    <source>
        <dbReference type="ARBA" id="ARBA00022670"/>
    </source>
</evidence>
<evidence type="ECO:0000256" key="8">
    <source>
        <dbReference type="SAM" id="SignalP"/>
    </source>
</evidence>
<dbReference type="InterPro" id="IPR008753">
    <property type="entry name" value="Peptidase_M13_N"/>
</dbReference>
<dbReference type="Proteomes" id="UP000598971">
    <property type="component" value="Unassembled WGS sequence"/>
</dbReference>
<dbReference type="GO" id="GO:0005886">
    <property type="term" value="C:plasma membrane"/>
    <property type="evidence" value="ECO:0007669"/>
    <property type="project" value="TreeGrafter"/>
</dbReference>
<feature type="signal peptide" evidence="8">
    <location>
        <begin position="1"/>
        <end position="22"/>
    </location>
</feature>
<dbReference type="SUPFAM" id="SSF55486">
    <property type="entry name" value="Metalloproteases ('zincins'), catalytic domain"/>
    <property type="match status" value="1"/>
</dbReference>
<organism evidence="11 12">
    <name type="scientific">Limnovirga soli</name>
    <dbReference type="NCBI Taxonomy" id="2656915"/>
    <lineage>
        <taxon>Bacteria</taxon>
        <taxon>Pseudomonadati</taxon>
        <taxon>Bacteroidota</taxon>
        <taxon>Chitinophagia</taxon>
        <taxon>Chitinophagales</taxon>
        <taxon>Chitinophagaceae</taxon>
        <taxon>Limnovirga</taxon>
    </lineage>
</organism>
<accession>A0A8J8FFB2</accession>
<dbReference type="GO" id="GO:0016485">
    <property type="term" value="P:protein processing"/>
    <property type="evidence" value="ECO:0007669"/>
    <property type="project" value="TreeGrafter"/>
</dbReference>
<evidence type="ECO:0000256" key="1">
    <source>
        <dbReference type="ARBA" id="ARBA00001947"/>
    </source>
</evidence>
<feature type="domain" description="Peptidase M13 N-terminal" evidence="10">
    <location>
        <begin position="49"/>
        <end position="426"/>
    </location>
</feature>
<evidence type="ECO:0000256" key="7">
    <source>
        <dbReference type="ARBA" id="ARBA00023049"/>
    </source>
</evidence>
<dbReference type="EMBL" id="WHPF01000005">
    <property type="protein sequence ID" value="NNV55319.1"/>
    <property type="molecule type" value="Genomic_DNA"/>
</dbReference>
<dbReference type="PANTHER" id="PTHR11733">
    <property type="entry name" value="ZINC METALLOPROTEASE FAMILY M13 NEPRILYSIN-RELATED"/>
    <property type="match status" value="1"/>
</dbReference>
<comment type="caution">
    <text evidence="11">The sequence shown here is derived from an EMBL/GenBank/DDBJ whole genome shotgun (WGS) entry which is preliminary data.</text>
</comment>
<keyword evidence="8" id="KW-0732">Signal</keyword>
<dbReference type="Gene3D" id="3.40.390.10">
    <property type="entry name" value="Collagenase (Catalytic Domain)"/>
    <property type="match status" value="1"/>
</dbReference>
<proteinExistence type="inferred from homology"/>
<keyword evidence="3" id="KW-0645">Protease</keyword>
<name>A0A8J8FFB2_9BACT</name>
<keyword evidence="7" id="KW-0482">Metalloprotease</keyword>
<dbReference type="Gene3D" id="1.10.1380.10">
    <property type="entry name" value="Neutral endopeptidase , domain2"/>
    <property type="match status" value="1"/>
</dbReference>
<gene>
    <name evidence="11" type="ORF">GD597_07610</name>
</gene>
<evidence type="ECO:0000256" key="5">
    <source>
        <dbReference type="ARBA" id="ARBA00022801"/>
    </source>
</evidence>
<evidence type="ECO:0000313" key="11">
    <source>
        <dbReference type="EMBL" id="NNV55319.1"/>
    </source>
</evidence>
<dbReference type="InterPro" id="IPR018497">
    <property type="entry name" value="Peptidase_M13_C"/>
</dbReference>
<dbReference type="AlphaFoldDB" id="A0A8J8FFB2"/>
<keyword evidence="6" id="KW-0862">Zinc</keyword>
<comment type="similarity">
    <text evidence="2">Belongs to the peptidase M13 family.</text>
</comment>
<feature type="domain" description="Peptidase M13 C-terminal" evidence="9">
    <location>
        <begin position="479"/>
        <end position="679"/>
    </location>
</feature>
<dbReference type="PANTHER" id="PTHR11733:SF167">
    <property type="entry name" value="FI17812P1-RELATED"/>
    <property type="match status" value="1"/>
</dbReference>
<dbReference type="InterPro" id="IPR024079">
    <property type="entry name" value="MetalloPept_cat_dom_sf"/>
</dbReference>
<keyword evidence="12" id="KW-1185">Reference proteome</keyword>
<dbReference type="PROSITE" id="PS51257">
    <property type="entry name" value="PROKAR_LIPOPROTEIN"/>
    <property type="match status" value="1"/>
</dbReference>
<keyword evidence="5" id="KW-0378">Hydrolase</keyword>
<evidence type="ECO:0000313" key="12">
    <source>
        <dbReference type="Proteomes" id="UP000598971"/>
    </source>
</evidence>
<evidence type="ECO:0000256" key="2">
    <source>
        <dbReference type="ARBA" id="ARBA00007357"/>
    </source>
</evidence>